<comment type="caution">
    <text evidence="1">The sequence shown here is derived from an EMBL/GenBank/DDBJ whole genome shotgun (WGS) entry which is preliminary data.</text>
</comment>
<keyword evidence="2" id="KW-1185">Reference proteome</keyword>
<reference evidence="1" key="1">
    <citation type="journal article" date="2021" name="Front. Microbiol.">
        <title>Comprehensive Comparative Genomics and Phenotyping of Methylobacterium Species.</title>
        <authorList>
            <person name="Alessa O."/>
            <person name="Ogura Y."/>
            <person name="Fujitani Y."/>
            <person name="Takami H."/>
            <person name="Hayashi T."/>
            <person name="Sahin N."/>
            <person name="Tani A."/>
        </authorList>
    </citation>
    <scope>NUCLEOTIDE SEQUENCE</scope>
    <source>
        <strain evidence="1">DSM 23632</strain>
    </source>
</reference>
<proteinExistence type="predicted"/>
<dbReference type="EMBL" id="BPRB01000172">
    <property type="protein sequence ID" value="GJE60928.1"/>
    <property type="molecule type" value="Genomic_DNA"/>
</dbReference>
<name>A0ABQ4U0B9_9HYPH</name>
<protein>
    <submittedName>
        <fullName evidence="1">Uncharacterized protein</fullName>
    </submittedName>
</protein>
<dbReference type="Proteomes" id="UP001055057">
    <property type="component" value="Unassembled WGS sequence"/>
</dbReference>
<sequence>MTVKSWSHPSPLAVFAKGGFSGGSWATVMGDAMKIFNTLMATNGVNVSLSDAKDEASAQIVVDAVAKQASFSYRGATYSKAFSGDGMHGLTVAVSDQGTGLIDRQFVFVPATPRADASNQKSRQVGPEVRRFILVHEFIHAAGLSNDEHTLEDVFCYPGEFVEGRSAGADRLQPWGGLGKPMPPYTINAKTVANLQKAWP</sequence>
<dbReference type="RefSeq" id="WP_238183507.1">
    <property type="nucleotide sequence ID" value="NZ_BPRB01000172.1"/>
</dbReference>
<organism evidence="1 2">
    <name type="scientific">Methylobacterium trifolii</name>
    <dbReference type="NCBI Taxonomy" id="1003092"/>
    <lineage>
        <taxon>Bacteria</taxon>
        <taxon>Pseudomonadati</taxon>
        <taxon>Pseudomonadota</taxon>
        <taxon>Alphaproteobacteria</taxon>
        <taxon>Hyphomicrobiales</taxon>
        <taxon>Methylobacteriaceae</taxon>
        <taxon>Methylobacterium</taxon>
    </lineage>
</organism>
<gene>
    <name evidence="1" type="ORF">MPOCJGCO_3047</name>
</gene>
<evidence type="ECO:0000313" key="1">
    <source>
        <dbReference type="EMBL" id="GJE60928.1"/>
    </source>
</evidence>
<evidence type="ECO:0000313" key="2">
    <source>
        <dbReference type="Proteomes" id="UP001055057"/>
    </source>
</evidence>
<accession>A0ABQ4U0B9</accession>
<reference evidence="1" key="2">
    <citation type="submission" date="2021-08" db="EMBL/GenBank/DDBJ databases">
        <authorList>
            <person name="Tani A."/>
            <person name="Ola A."/>
            <person name="Ogura Y."/>
            <person name="Katsura K."/>
            <person name="Hayashi T."/>
        </authorList>
    </citation>
    <scope>NUCLEOTIDE SEQUENCE</scope>
    <source>
        <strain evidence="1">DSM 23632</strain>
    </source>
</reference>